<proteinExistence type="predicted"/>
<evidence type="ECO:0000256" key="1">
    <source>
        <dbReference type="SAM" id="MobiDB-lite"/>
    </source>
</evidence>
<evidence type="ECO:0000313" key="3">
    <source>
        <dbReference type="Proteomes" id="UP001212152"/>
    </source>
</evidence>
<feature type="region of interest" description="Disordered" evidence="1">
    <location>
        <begin position="325"/>
        <end position="365"/>
    </location>
</feature>
<evidence type="ECO:0000313" key="2">
    <source>
        <dbReference type="EMBL" id="KAJ3183773.1"/>
    </source>
</evidence>
<gene>
    <name evidence="2" type="primary">DNAH1_3</name>
    <name evidence="2" type="ORF">HDU87_005889</name>
</gene>
<keyword evidence="3" id="KW-1185">Reference proteome</keyword>
<feature type="compositionally biased region" description="Acidic residues" evidence="1">
    <location>
        <begin position="325"/>
        <end position="348"/>
    </location>
</feature>
<feature type="region of interest" description="Disordered" evidence="1">
    <location>
        <begin position="112"/>
        <end position="135"/>
    </location>
</feature>
<sequence length="376" mass="42130">MREKKAIHLPLNWSADGSKAAVAAASGDAKDTLNQHAFSTSGKLSEFVVRPEVFEDYTELQAPPPPVENEPLRDGIPNSRTYRRPPREIGRITTAENASWATGGLVGDNMDISGDHAGQHAEEEPSRPPTTREFGPADYAKGLEPKAMLPFHARPGQTPRKIEIERKKRLFYSQNIGELIYKAVEDLKQELAEAKAATLPPAPPGAPQPETLPDVTLSTFLSLENFDDQEYESRDIREWLDMETYGANDEASVLKKTRQPHTAHGGQAQQISASGTQYATIPVPGQAFNGTIWRDCLVMAYNWTTKLWKVRWKNVNGWTYSHVYEDEDENDPTPEDDEEEDEEEEALESADRTKSGPKSEAWVHRSVKRHSVEIRV</sequence>
<reference evidence="2" key="1">
    <citation type="submission" date="2020-05" db="EMBL/GenBank/DDBJ databases">
        <title>Phylogenomic resolution of chytrid fungi.</title>
        <authorList>
            <person name="Stajich J.E."/>
            <person name="Amses K."/>
            <person name="Simmons R."/>
            <person name="Seto K."/>
            <person name="Myers J."/>
            <person name="Bonds A."/>
            <person name="Quandt C.A."/>
            <person name="Barry K."/>
            <person name="Liu P."/>
            <person name="Grigoriev I."/>
            <person name="Longcore J.E."/>
            <person name="James T.Y."/>
        </authorList>
    </citation>
    <scope>NUCLEOTIDE SEQUENCE</scope>
    <source>
        <strain evidence="2">JEL0379</strain>
    </source>
</reference>
<protein>
    <submittedName>
        <fullName evidence="2">Dynein heavy chain 1, axonemal</fullName>
    </submittedName>
</protein>
<dbReference type="AlphaFoldDB" id="A0AAD5XTZ2"/>
<comment type="caution">
    <text evidence="2">The sequence shown here is derived from an EMBL/GenBank/DDBJ whole genome shotgun (WGS) entry which is preliminary data.</text>
</comment>
<name>A0AAD5XTZ2_9FUNG</name>
<dbReference type="Proteomes" id="UP001212152">
    <property type="component" value="Unassembled WGS sequence"/>
</dbReference>
<organism evidence="2 3">
    <name type="scientific">Geranomyces variabilis</name>
    <dbReference type="NCBI Taxonomy" id="109894"/>
    <lineage>
        <taxon>Eukaryota</taxon>
        <taxon>Fungi</taxon>
        <taxon>Fungi incertae sedis</taxon>
        <taxon>Chytridiomycota</taxon>
        <taxon>Chytridiomycota incertae sedis</taxon>
        <taxon>Chytridiomycetes</taxon>
        <taxon>Spizellomycetales</taxon>
        <taxon>Powellomycetaceae</taxon>
        <taxon>Geranomyces</taxon>
    </lineage>
</organism>
<feature type="compositionally biased region" description="Basic and acidic residues" evidence="1">
    <location>
        <begin position="113"/>
        <end position="126"/>
    </location>
</feature>
<feature type="region of interest" description="Disordered" evidence="1">
    <location>
        <begin position="58"/>
        <end position="84"/>
    </location>
</feature>
<dbReference type="EMBL" id="JADGJQ010000005">
    <property type="protein sequence ID" value="KAJ3183773.1"/>
    <property type="molecule type" value="Genomic_DNA"/>
</dbReference>
<accession>A0AAD5XTZ2</accession>